<organism evidence="12 13">
    <name type="scientific">Calidithermus terrae</name>
    <dbReference type="NCBI Taxonomy" id="1408545"/>
    <lineage>
        <taxon>Bacteria</taxon>
        <taxon>Thermotogati</taxon>
        <taxon>Deinococcota</taxon>
        <taxon>Deinococci</taxon>
        <taxon>Thermales</taxon>
        <taxon>Thermaceae</taxon>
        <taxon>Calidithermus</taxon>
    </lineage>
</organism>
<evidence type="ECO:0000256" key="5">
    <source>
        <dbReference type="ARBA" id="ARBA00013950"/>
    </source>
</evidence>
<dbReference type="InterPro" id="IPR001783">
    <property type="entry name" value="Lumazine-bd"/>
</dbReference>
<evidence type="ECO:0000256" key="4">
    <source>
        <dbReference type="ARBA" id="ARBA00012827"/>
    </source>
</evidence>
<dbReference type="EMBL" id="QXDL01000342">
    <property type="protein sequence ID" value="RIH75842.1"/>
    <property type="molecule type" value="Genomic_DNA"/>
</dbReference>
<evidence type="ECO:0000256" key="3">
    <source>
        <dbReference type="ARBA" id="ARBA00004887"/>
    </source>
</evidence>
<comment type="catalytic activity">
    <reaction evidence="1">
        <text>2 6,7-dimethyl-8-(1-D-ribityl)lumazine + H(+) = 5-amino-6-(D-ribitylamino)uracil + riboflavin</text>
        <dbReference type="Rhea" id="RHEA:20772"/>
        <dbReference type="ChEBI" id="CHEBI:15378"/>
        <dbReference type="ChEBI" id="CHEBI:15934"/>
        <dbReference type="ChEBI" id="CHEBI:57986"/>
        <dbReference type="ChEBI" id="CHEBI:58201"/>
        <dbReference type="EC" id="2.5.1.9"/>
    </reaction>
</comment>
<dbReference type="NCBIfam" id="NF006767">
    <property type="entry name" value="PRK09289.1"/>
    <property type="match status" value="1"/>
</dbReference>
<proteinExistence type="predicted"/>
<keyword evidence="6" id="KW-0686">Riboflavin biosynthesis</keyword>
<dbReference type="AlphaFoldDB" id="A0A399E120"/>
<evidence type="ECO:0000256" key="10">
    <source>
        <dbReference type="PROSITE-ProRule" id="PRU00524"/>
    </source>
</evidence>
<name>A0A399E120_9DEIN</name>
<feature type="repeat" description="Lumazine-binding" evidence="10">
    <location>
        <begin position="1"/>
        <end position="95"/>
    </location>
</feature>
<dbReference type="CDD" id="cd00402">
    <property type="entry name" value="Riboflavin_synthase_like"/>
    <property type="match status" value="1"/>
</dbReference>
<feature type="domain" description="Lumazine-binding" evidence="11">
    <location>
        <begin position="1"/>
        <end position="95"/>
    </location>
</feature>
<dbReference type="NCBIfam" id="TIGR00187">
    <property type="entry name" value="ribE"/>
    <property type="match status" value="1"/>
</dbReference>
<keyword evidence="13" id="KW-1185">Reference proteome</keyword>
<evidence type="ECO:0000256" key="7">
    <source>
        <dbReference type="ARBA" id="ARBA00022679"/>
    </source>
</evidence>
<keyword evidence="8" id="KW-0677">Repeat</keyword>
<dbReference type="PIRSF" id="PIRSF000498">
    <property type="entry name" value="Riboflavin_syn_A"/>
    <property type="match status" value="1"/>
</dbReference>
<evidence type="ECO:0000313" key="12">
    <source>
        <dbReference type="EMBL" id="RIH75842.1"/>
    </source>
</evidence>
<protein>
    <recommendedName>
        <fullName evidence="5 9">Riboflavin synthase</fullName>
        <ecNumber evidence="4 9">2.5.1.9</ecNumber>
    </recommendedName>
</protein>
<keyword evidence="7 12" id="KW-0808">Transferase</keyword>
<dbReference type="Proteomes" id="UP000265715">
    <property type="component" value="Unassembled WGS sequence"/>
</dbReference>
<dbReference type="Pfam" id="PF00677">
    <property type="entry name" value="Lum_binding"/>
    <property type="match status" value="2"/>
</dbReference>
<evidence type="ECO:0000313" key="13">
    <source>
        <dbReference type="Proteomes" id="UP000265715"/>
    </source>
</evidence>
<dbReference type="InterPro" id="IPR023366">
    <property type="entry name" value="ATP_synth_asu-like_sf"/>
</dbReference>
<dbReference type="PANTHER" id="PTHR21098">
    <property type="entry name" value="RIBOFLAVIN SYNTHASE ALPHA CHAIN"/>
    <property type="match status" value="1"/>
</dbReference>
<dbReference type="RefSeq" id="WP_119316761.1">
    <property type="nucleotide sequence ID" value="NZ_QXDL01000342.1"/>
</dbReference>
<comment type="pathway">
    <text evidence="3">Cofactor biosynthesis; riboflavin biosynthesis; riboflavin from 2-hydroxy-3-oxobutyl phosphate and 5-amino-6-(D-ribitylamino)uracil: step 2/2.</text>
</comment>
<dbReference type="Gene3D" id="2.40.30.20">
    <property type="match status" value="2"/>
</dbReference>
<dbReference type="PROSITE" id="PS51177">
    <property type="entry name" value="LUMAZINE_BIND"/>
    <property type="match status" value="2"/>
</dbReference>
<evidence type="ECO:0000256" key="1">
    <source>
        <dbReference type="ARBA" id="ARBA00000968"/>
    </source>
</evidence>
<dbReference type="InterPro" id="IPR026017">
    <property type="entry name" value="Lumazine-bd_dom"/>
</dbReference>
<comment type="function">
    <text evidence="2">Catalyzes the dismutation of two molecules of 6,7-dimethyl-8-ribityllumazine, resulting in the formation of riboflavin and 5-amino-6-(D-ribitylamino)uracil.</text>
</comment>
<evidence type="ECO:0000256" key="9">
    <source>
        <dbReference type="NCBIfam" id="TIGR00187"/>
    </source>
</evidence>
<accession>A0A399E120</accession>
<dbReference type="SUPFAM" id="SSF63380">
    <property type="entry name" value="Riboflavin synthase domain-like"/>
    <property type="match status" value="2"/>
</dbReference>
<gene>
    <name evidence="12" type="primary">ribE_2</name>
    <name evidence="12" type="ORF">Mterra_03939</name>
</gene>
<reference evidence="12 13" key="1">
    <citation type="submission" date="2018-08" db="EMBL/GenBank/DDBJ databases">
        <title>Meiothermus terrae DSM 26712 genome sequencing project.</title>
        <authorList>
            <person name="Da Costa M.S."/>
            <person name="Albuquerque L."/>
            <person name="Raposo P."/>
            <person name="Froufe H.J.C."/>
            <person name="Barroso C.S."/>
            <person name="Egas C."/>
        </authorList>
    </citation>
    <scope>NUCLEOTIDE SEQUENCE [LARGE SCALE GENOMIC DNA]</scope>
    <source>
        <strain evidence="12 13">DSM 26712</strain>
    </source>
</reference>
<evidence type="ECO:0000256" key="8">
    <source>
        <dbReference type="ARBA" id="ARBA00022737"/>
    </source>
</evidence>
<feature type="repeat" description="Lumazine-binding" evidence="10">
    <location>
        <begin position="96"/>
        <end position="192"/>
    </location>
</feature>
<dbReference type="FunFam" id="2.40.30.20:FF:000004">
    <property type="entry name" value="Riboflavin synthase, alpha subunit"/>
    <property type="match status" value="1"/>
</dbReference>
<evidence type="ECO:0000256" key="2">
    <source>
        <dbReference type="ARBA" id="ARBA00002803"/>
    </source>
</evidence>
<dbReference type="GO" id="GO:0004746">
    <property type="term" value="F:riboflavin synthase activity"/>
    <property type="evidence" value="ECO:0007669"/>
    <property type="project" value="UniProtKB-UniRule"/>
</dbReference>
<dbReference type="GO" id="GO:0009231">
    <property type="term" value="P:riboflavin biosynthetic process"/>
    <property type="evidence" value="ECO:0007669"/>
    <property type="project" value="UniProtKB-KW"/>
</dbReference>
<dbReference type="InterPro" id="IPR017938">
    <property type="entry name" value="Riboflavin_synthase-like_b-brl"/>
</dbReference>
<dbReference type="PANTHER" id="PTHR21098:SF12">
    <property type="entry name" value="RIBOFLAVIN SYNTHASE"/>
    <property type="match status" value="1"/>
</dbReference>
<feature type="domain" description="Lumazine-binding" evidence="11">
    <location>
        <begin position="96"/>
        <end position="192"/>
    </location>
</feature>
<dbReference type="OrthoDB" id="9788537at2"/>
<comment type="caution">
    <text evidence="12">The sequence shown here is derived from an EMBL/GenBank/DDBJ whole genome shotgun (WGS) entry which is preliminary data.</text>
</comment>
<evidence type="ECO:0000259" key="11">
    <source>
        <dbReference type="PROSITE" id="PS51177"/>
    </source>
</evidence>
<dbReference type="EC" id="2.5.1.9" evidence="4 9"/>
<sequence length="200" mass="21413">MFTGIVEEVGVIREAREVGGLWRLFIEAGRVLEGTAAGDSVAVSGVCLTVVELGAGGFAVELAKETLRRTAARWAAGQRVNLERSLALGGRLGGHLVTGHVDGRARVVGVNREMGAWDVWLEVPRELSRYVAPKGSVALDGVSLTVAGVRGNRFWVTLIPHTLELTTLKELAQGDEVNFEADLLARYLERLVAVRGGDDA</sequence>
<evidence type="ECO:0000256" key="6">
    <source>
        <dbReference type="ARBA" id="ARBA00022619"/>
    </source>
</evidence>